<name>A0A815GHU3_9BILA</name>
<feature type="compositionally biased region" description="Basic and acidic residues" evidence="1">
    <location>
        <begin position="31"/>
        <end position="40"/>
    </location>
</feature>
<dbReference type="EMBL" id="CAJNOW010002026">
    <property type="protein sequence ID" value="CAF1338770.1"/>
    <property type="molecule type" value="Genomic_DNA"/>
</dbReference>
<evidence type="ECO:0000313" key="4">
    <source>
        <dbReference type="Proteomes" id="UP000663834"/>
    </source>
</evidence>
<feature type="domain" description="Transglutaminase-like" evidence="2">
    <location>
        <begin position="155"/>
        <end position="223"/>
    </location>
</feature>
<gene>
    <name evidence="3" type="ORF">KQP761_LOCUS6627</name>
</gene>
<dbReference type="InterPro" id="IPR052557">
    <property type="entry name" value="CAP/Cytokinesis_protein"/>
</dbReference>
<protein>
    <recommendedName>
        <fullName evidence="2">Transglutaminase-like domain-containing protein</fullName>
    </recommendedName>
</protein>
<dbReference type="GO" id="GO:0005737">
    <property type="term" value="C:cytoplasm"/>
    <property type="evidence" value="ECO:0007669"/>
    <property type="project" value="TreeGrafter"/>
</dbReference>
<dbReference type="InterPro" id="IPR038765">
    <property type="entry name" value="Papain-like_cys_pep_sf"/>
</dbReference>
<organism evidence="3 4">
    <name type="scientific">Rotaria magnacalcarata</name>
    <dbReference type="NCBI Taxonomy" id="392030"/>
    <lineage>
        <taxon>Eukaryota</taxon>
        <taxon>Metazoa</taxon>
        <taxon>Spiralia</taxon>
        <taxon>Gnathifera</taxon>
        <taxon>Rotifera</taxon>
        <taxon>Eurotatoria</taxon>
        <taxon>Bdelloidea</taxon>
        <taxon>Philodinida</taxon>
        <taxon>Philodinidae</taxon>
        <taxon>Rotaria</taxon>
    </lineage>
</organism>
<sequence>MGCGSTRVAPVTEPIPVKIPELNRTKKKTKKESNDSESKRPKTTRSTAIPDKDAQNTDHHQQLVNDIEAADPYAFNTLLIQQRQKAIDNHSYRSAIQSWRPNSLQQLVNAIKSLSENKSIVDCHWIIFYWITYNIEYDAVSYFSKNYADQTAEGVFRTRKGVCAGYGNIYKYLCDALNIPCEKVSGYSKGYGFDERESVPTETDHAWNAVEINHHWYLIESTWGAGHLTEEKNFQRELNSYYFLPKPVEMIYHHLPENERWQLLQKPIGMKQYVQMPKLQPLYFALNLDLISPRNQVHVNLVSGKAYALILIKGPSDVDLIAKLKLNNKRIEGGDRVEFDTKQQMHRCYFAPNTIGKHKITIYAKKGDKENIYQDVIGLTLNVNEMPENPISFPKTWKNFFDLNMEVVSPKDTHLIKVHNRQTDAEVLIRSPDDVELLGSLTNTREEKVEGGHQVFYDRHKSLWRCKFAPNCDGMFDAQILAKRKADKGQYTSAVNFKIDAKNILTPPMSYPNTWPLFYELGLKIESPRNRATAVWPENASFAEIRISAPSDVELSCGIEFNGITNENCALAQFDHDKQQWQLLFAPQCTGLHQLMIYGRRQSSANTTSRSVAKFDLHVTRLRKPMNFPLIYTKFKTTKCRIYEPLEGTLKKGAIIPFHCVIPGATEVDLQVDSKWVGVKGYEDPILKTDITVGSKEVIVYAKYEQNTNYDGLIRYSVV</sequence>
<evidence type="ECO:0000256" key="1">
    <source>
        <dbReference type="SAM" id="MobiDB-lite"/>
    </source>
</evidence>
<feature type="compositionally biased region" description="Basic and acidic residues" evidence="1">
    <location>
        <begin position="50"/>
        <end position="59"/>
    </location>
</feature>
<dbReference type="Pfam" id="PF23265">
    <property type="entry name" value="Ig-like_KY"/>
    <property type="match status" value="1"/>
</dbReference>
<dbReference type="AlphaFoldDB" id="A0A815GHU3"/>
<dbReference type="SUPFAM" id="SSF54001">
    <property type="entry name" value="Cysteine proteinases"/>
    <property type="match status" value="1"/>
</dbReference>
<feature type="region of interest" description="Disordered" evidence="1">
    <location>
        <begin position="1"/>
        <end position="59"/>
    </location>
</feature>
<comment type="caution">
    <text evidence="3">The sequence shown here is derived from an EMBL/GenBank/DDBJ whole genome shotgun (WGS) entry which is preliminary data.</text>
</comment>
<accession>A0A815GHU3</accession>
<proteinExistence type="predicted"/>
<dbReference type="InterPro" id="IPR056564">
    <property type="entry name" value="Ig-like_KY"/>
</dbReference>
<dbReference type="Pfam" id="PF01841">
    <property type="entry name" value="Transglut_core"/>
    <property type="match status" value="1"/>
</dbReference>
<reference evidence="3" key="1">
    <citation type="submission" date="2021-02" db="EMBL/GenBank/DDBJ databases">
        <authorList>
            <person name="Nowell W R."/>
        </authorList>
    </citation>
    <scope>NUCLEOTIDE SEQUENCE</scope>
</reference>
<dbReference type="Proteomes" id="UP000663834">
    <property type="component" value="Unassembled WGS sequence"/>
</dbReference>
<dbReference type="PANTHER" id="PTHR46333">
    <property type="entry name" value="CYTOKINESIS PROTEIN 3"/>
    <property type="match status" value="1"/>
</dbReference>
<evidence type="ECO:0000313" key="3">
    <source>
        <dbReference type="EMBL" id="CAF1338770.1"/>
    </source>
</evidence>
<dbReference type="SMART" id="SM00460">
    <property type="entry name" value="TGc"/>
    <property type="match status" value="1"/>
</dbReference>
<evidence type="ECO:0000259" key="2">
    <source>
        <dbReference type="SMART" id="SM00460"/>
    </source>
</evidence>
<dbReference type="InterPro" id="IPR002931">
    <property type="entry name" value="Transglutaminase-like"/>
</dbReference>
<dbReference type="PANTHER" id="PTHR46333:SF2">
    <property type="entry name" value="CYTOKINESIS PROTEIN 3"/>
    <property type="match status" value="1"/>
</dbReference>
<dbReference type="Gene3D" id="3.10.620.30">
    <property type="match status" value="1"/>
</dbReference>
<dbReference type="OrthoDB" id="6129702at2759"/>